<gene>
    <name evidence="1" type="ORF">BV25DRAFT_458272</name>
</gene>
<accession>A0ACB8T2X3</accession>
<protein>
    <submittedName>
        <fullName evidence="1">Uncharacterized protein</fullName>
    </submittedName>
</protein>
<organism evidence="1 2">
    <name type="scientific">Artomyces pyxidatus</name>
    <dbReference type="NCBI Taxonomy" id="48021"/>
    <lineage>
        <taxon>Eukaryota</taxon>
        <taxon>Fungi</taxon>
        <taxon>Dikarya</taxon>
        <taxon>Basidiomycota</taxon>
        <taxon>Agaricomycotina</taxon>
        <taxon>Agaricomycetes</taxon>
        <taxon>Russulales</taxon>
        <taxon>Auriscalpiaceae</taxon>
        <taxon>Artomyces</taxon>
    </lineage>
</organism>
<name>A0ACB8T2X3_9AGAM</name>
<dbReference type="Proteomes" id="UP000814140">
    <property type="component" value="Unassembled WGS sequence"/>
</dbReference>
<evidence type="ECO:0000313" key="2">
    <source>
        <dbReference type="Proteomes" id="UP000814140"/>
    </source>
</evidence>
<evidence type="ECO:0000313" key="1">
    <source>
        <dbReference type="EMBL" id="KAI0063189.1"/>
    </source>
</evidence>
<comment type="caution">
    <text evidence="1">The sequence shown here is derived from an EMBL/GenBank/DDBJ whole genome shotgun (WGS) entry which is preliminary data.</text>
</comment>
<reference evidence="1" key="2">
    <citation type="journal article" date="2022" name="New Phytol.">
        <title>Evolutionary transition to the ectomycorrhizal habit in the genomes of a hyperdiverse lineage of mushroom-forming fungi.</title>
        <authorList>
            <person name="Looney B."/>
            <person name="Miyauchi S."/>
            <person name="Morin E."/>
            <person name="Drula E."/>
            <person name="Courty P.E."/>
            <person name="Kohler A."/>
            <person name="Kuo A."/>
            <person name="LaButti K."/>
            <person name="Pangilinan J."/>
            <person name="Lipzen A."/>
            <person name="Riley R."/>
            <person name="Andreopoulos W."/>
            <person name="He G."/>
            <person name="Johnson J."/>
            <person name="Nolan M."/>
            <person name="Tritt A."/>
            <person name="Barry K.W."/>
            <person name="Grigoriev I.V."/>
            <person name="Nagy L.G."/>
            <person name="Hibbett D."/>
            <person name="Henrissat B."/>
            <person name="Matheny P.B."/>
            <person name="Labbe J."/>
            <person name="Martin F.M."/>
        </authorList>
    </citation>
    <scope>NUCLEOTIDE SEQUENCE</scope>
    <source>
        <strain evidence="1">HHB10654</strain>
    </source>
</reference>
<proteinExistence type="predicted"/>
<dbReference type="EMBL" id="MU277204">
    <property type="protein sequence ID" value="KAI0063189.1"/>
    <property type="molecule type" value="Genomic_DNA"/>
</dbReference>
<sequence length="138" mass="14903">MHEYGGCPGIVDDHVPVTYPVAPAIILSPEQQGILERVKRGENVFFTGSAGTGKSVLLKEIIRHFCPPCFSGELAITASTGIAAINIGGQTLHSWAGIKFGQEPAVALYNKLSEEAALRWQLTQTLIIDEGRFDLPEN</sequence>
<keyword evidence="2" id="KW-1185">Reference proteome</keyword>
<reference evidence="1" key="1">
    <citation type="submission" date="2021-03" db="EMBL/GenBank/DDBJ databases">
        <authorList>
            <consortium name="DOE Joint Genome Institute"/>
            <person name="Ahrendt S."/>
            <person name="Looney B.P."/>
            <person name="Miyauchi S."/>
            <person name="Morin E."/>
            <person name="Drula E."/>
            <person name="Courty P.E."/>
            <person name="Chicoki N."/>
            <person name="Fauchery L."/>
            <person name="Kohler A."/>
            <person name="Kuo A."/>
            <person name="Labutti K."/>
            <person name="Pangilinan J."/>
            <person name="Lipzen A."/>
            <person name="Riley R."/>
            <person name="Andreopoulos W."/>
            <person name="He G."/>
            <person name="Johnson J."/>
            <person name="Barry K.W."/>
            <person name="Grigoriev I.V."/>
            <person name="Nagy L."/>
            <person name="Hibbett D."/>
            <person name="Henrissat B."/>
            <person name="Matheny P.B."/>
            <person name="Labbe J."/>
            <person name="Martin F."/>
        </authorList>
    </citation>
    <scope>NUCLEOTIDE SEQUENCE</scope>
    <source>
        <strain evidence="1">HHB10654</strain>
    </source>
</reference>